<feature type="transmembrane region" description="Helical" evidence="1">
    <location>
        <begin position="347"/>
        <end position="364"/>
    </location>
</feature>
<reference evidence="2" key="2">
    <citation type="submission" date="2021-04" db="EMBL/GenBank/DDBJ databases">
        <authorList>
            <person name="Gilroy R."/>
        </authorList>
    </citation>
    <scope>NUCLEOTIDE SEQUENCE</scope>
    <source>
        <strain evidence="2">ChiW4-1371</strain>
    </source>
</reference>
<feature type="transmembrane region" description="Helical" evidence="1">
    <location>
        <begin position="54"/>
        <end position="81"/>
    </location>
</feature>
<feature type="transmembrane region" description="Helical" evidence="1">
    <location>
        <begin position="587"/>
        <end position="610"/>
    </location>
</feature>
<feature type="transmembrane region" description="Helical" evidence="1">
    <location>
        <begin position="501"/>
        <end position="522"/>
    </location>
</feature>
<evidence type="ECO:0000313" key="3">
    <source>
        <dbReference type="Proteomes" id="UP000824176"/>
    </source>
</evidence>
<feature type="transmembrane region" description="Helical" evidence="1">
    <location>
        <begin position="234"/>
        <end position="254"/>
    </location>
</feature>
<dbReference type="Proteomes" id="UP000824176">
    <property type="component" value="Unassembled WGS sequence"/>
</dbReference>
<accession>A0A9D2KB59</accession>
<feature type="transmembrane region" description="Helical" evidence="1">
    <location>
        <begin position="87"/>
        <end position="105"/>
    </location>
</feature>
<feature type="transmembrane region" description="Helical" evidence="1">
    <location>
        <begin position="437"/>
        <end position="459"/>
    </location>
</feature>
<feature type="transmembrane region" description="Helical" evidence="1">
    <location>
        <begin position="286"/>
        <end position="305"/>
    </location>
</feature>
<sequence length="624" mass="72528">MVTDLSRIAARDLNQKVFIKHSILNSFILFKLVLKDFFKYFLFNVTPFSRYEFWCYFFASIIILFFSGSVLILVSFAVPFLRPVFEFIFYSLMILFSLMSMRVYAGRLINVKEYVVYVDLLPGRHKIFDKLSELFLTLFFSVRLFYAAGLLKLLFLGIYLYSNVFGSINVLEFMHTLYSMTLIDFLLFCLKAMGIVYFVFSIAPSVQRLDYLAKSSAEFYTVTNYNVWFVKAYIIDYLTILADFITVIIIGYIFIVGYSFTLHVLIFTAVIVQSAVFMMSGKFFPFMMGIFSLCFLFYSNIMLALNGDINILFMTGDVVSSTINYYQISIAFLFFGMLYIATFDRDIVKVIAVISFFLSILFMLKDSASLHGLIIYDAPSINIAVYAFIALISIFIYLVRVAYTQGSYQSDLAYAATLWNDFREGINFIKVKHIYMVLYYSSFAMAVYAFCMWLIPIVFNVSNTDIVNKNMFTIILNIRYYIAFYIFLGLFLLFKNHNDVFPMFVIAVAILVETYVLLFSTLDKTVGTIRLYPLEYVYVFIYALMTVISVCLSRYHNLMAFGFSLSFILMILSLFFIFFPNDFKNSFIAYNVNFIIMIISNILAAVGAYSKIKEEKRLEKYSYE</sequence>
<feature type="transmembrane region" description="Helical" evidence="1">
    <location>
        <begin position="471"/>
        <end position="494"/>
    </location>
</feature>
<organism evidence="2 3">
    <name type="scientific">Candidatus Mucispirillum faecigallinarum</name>
    <dbReference type="NCBI Taxonomy" id="2838699"/>
    <lineage>
        <taxon>Bacteria</taxon>
        <taxon>Pseudomonadati</taxon>
        <taxon>Deferribacterota</taxon>
        <taxon>Deferribacteres</taxon>
        <taxon>Deferribacterales</taxon>
        <taxon>Mucispirillaceae</taxon>
        <taxon>Mucispirillum</taxon>
    </lineage>
</organism>
<feature type="transmembrane region" description="Helical" evidence="1">
    <location>
        <begin position="23"/>
        <end position="42"/>
    </location>
</feature>
<feature type="transmembrane region" description="Helical" evidence="1">
    <location>
        <begin position="181"/>
        <end position="200"/>
    </location>
</feature>
<feature type="transmembrane region" description="Helical" evidence="1">
    <location>
        <begin position="325"/>
        <end position="342"/>
    </location>
</feature>
<name>A0A9D2KB59_9BACT</name>
<evidence type="ECO:0000313" key="2">
    <source>
        <dbReference type="EMBL" id="HIZ88447.1"/>
    </source>
</evidence>
<feature type="transmembrane region" description="Helical" evidence="1">
    <location>
        <begin position="534"/>
        <end position="552"/>
    </location>
</feature>
<keyword evidence="1" id="KW-0812">Transmembrane</keyword>
<protein>
    <submittedName>
        <fullName evidence="2">Uncharacterized protein</fullName>
    </submittedName>
</protein>
<feature type="transmembrane region" description="Helical" evidence="1">
    <location>
        <begin position="134"/>
        <end position="161"/>
    </location>
</feature>
<reference evidence="2" key="1">
    <citation type="journal article" date="2021" name="PeerJ">
        <title>Extensive microbial diversity within the chicken gut microbiome revealed by metagenomics and culture.</title>
        <authorList>
            <person name="Gilroy R."/>
            <person name="Ravi A."/>
            <person name="Getino M."/>
            <person name="Pursley I."/>
            <person name="Horton D.L."/>
            <person name="Alikhan N.F."/>
            <person name="Baker D."/>
            <person name="Gharbi K."/>
            <person name="Hall N."/>
            <person name="Watson M."/>
            <person name="Adriaenssens E.M."/>
            <person name="Foster-Nyarko E."/>
            <person name="Jarju S."/>
            <person name="Secka A."/>
            <person name="Antonio M."/>
            <person name="Oren A."/>
            <person name="Chaudhuri R.R."/>
            <person name="La Ragione R."/>
            <person name="Hildebrand F."/>
            <person name="Pallen M.J."/>
        </authorList>
    </citation>
    <scope>NUCLEOTIDE SEQUENCE</scope>
    <source>
        <strain evidence="2">ChiW4-1371</strain>
    </source>
</reference>
<evidence type="ECO:0000256" key="1">
    <source>
        <dbReference type="SAM" id="Phobius"/>
    </source>
</evidence>
<keyword evidence="1" id="KW-1133">Transmembrane helix</keyword>
<comment type="caution">
    <text evidence="2">The sequence shown here is derived from an EMBL/GenBank/DDBJ whole genome shotgun (WGS) entry which is preliminary data.</text>
</comment>
<keyword evidence="1" id="KW-0472">Membrane</keyword>
<gene>
    <name evidence="2" type="ORF">H9804_00750</name>
</gene>
<dbReference type="AlphaFoldDB" id="A0A9D2KB59"/>
<dbReference type="EMBL" id="DXAQ01000013">
    <property type="protein sequence ID" value="HIZ88447.1"/>
    <property type="molecule type" value="Genomic_DNA"/>
</dbReference>
<feature type="transmembrane region" description="Helical" evidence="1">
    <location>
        <begin position="384"/>
        <end position="403"/>
    </location>
</feature>
<proteinExistence type="predicted"/>
<feature type="transmembrane region" description="Helical" evidence="1">
    <location>
        <begin position="559"/>
        <end position="581"/>
    </location>
</feature>